<reference evidence="1" key="1">
    <citation type="submission" date="2024-07" db="EMBL/GenBank/DDBJ databases">
        <title>Complete genome sequence of Verrucomicrobiaceae bacterium NT6N.</title>
        <authorList>
            <person name="Huang C."/>
            <person name="Takami H."/>
            <person name="Hamasaki K."/>
        </authorList>
    </citation>
    <scope>NUCLEOTIDE SEQUENCE</scope>
    <source>
        <strain evidence="1">NT6N</strain>
    </source>
</reference>
<dbReference type="KEGG" id="osu:NT6N_23700"/>
<evidence type="ECO:0000313" key="1">
    <source>
        <dbReference type="EMBL" id="BDS07330.1"/>
    </source>
</evidence>
<name>A0AAT9FMT6_9BACT</name>
<dbReference type="EMBL" id="AP026866">
    <property type="protein sequence ID" value="BDS07330.1"/>
    <property type="molecule type" value="Genomic_DNA"/>
</dbReference>
<proteinExistence type="predicted"/>
<protein>
    <recommendedName>
        <fullName evidence="2">DUF4160 domain-containing protein</fullName>
    </recommendedName>
</protein>
<gene>
    <name evidence="1" type="ORF">NT6N_23700</name>
</gene>
<organism evidence="1">
    <name type="scientific">Oceaniferula spumae</name>
    <dbReference type="NCBI Taxonomy" id="2979115"/>
    <lineage>
        <taxon>Bacteria</taxon>
        <taxon>Pseudomonadati</taxon>
        <taxon>Verrucomicrobiota</taxon>
        <taxon>Verrucomicrobiia</taxon>
        <taxon>Verrucomicrobiales</taxon>
        <taxon>Verrucomicrobiaceae</taxon>
        <taxon>Oceaniferula</taxon>
    </lineage>
</organism>
<evidence type="ECO:0008006" key="2">
    <source>
        <dbReference type="Google" id="ProtNLM"/>
    </source>
</evidence>
<accession>A0AAT9FMT6</accession>
<dbReference type="AlphaFoldDB" id="A0AAT9FMT6"/>
<sequence length="97" mass="10919">MNTQYKPTEIEKALIESFWLIFPHAEHGSHPHVNLTCKSIGAIGHELYCSLKDNGFSITIDSNLVEQRGLEPQDPDFFTQVHCAGDLLSKLPAREKN</sequence>